<organism evidence="2 3">
    <name type="scientific">Beta vulgaris subsp. vulgaris</name>
    <name type="common">Beet</name>
    <dbReference type="NCBI Taxonomy" id="3555"/>
    <lineage>
        <taxon>Eukaryota</taxon>
        <taxon>Viridiplantae</taxon>
        <taxon>Streptophyta</taxon>
        <taxon>Embryophyta</taxon>
        <taxon>Tracheophyta</taxon>
        <taxon>Spermatophyta</taxon>
        <taxon>Magnoliopsida</taxon>
        <taxon>eudicotyledons</taxon>
        <taxon>Gunneridae</taxon>
        <taxon>Pentapetalae</taxon>
        <taxon>Caryophyllales</taxon>
        <taxon>Chenopodiaceae</taxon>
        <taxon>Betoideae</taxon>
        <taxon>Beta</taxon>
    </lineage>
</organism>
<dbReference type="EMBL" id="KQ104689">
    <property type="protein sequence ID" value="KMS93278.1"/>
    <property type="molecule type" value="Genomic_DNA"/>
</dbReference>
<feature type="region of interest" description="Disordered" evidence="1">
    <location>
        <begin position="152"/>
        <end position="177"/>
    </location>
</feature>
<evidence type="ECO:0000313" key="3">
    <source>
        <dbReference type="Proteomes" id="UP000035740"/>
    </source>
</evidence>
<evidence type="ECO:0000313" key="2">
    <source>
        <dbReference type="EMBL" id="KMS93278.1"/>
    </source>
</evidence>
<gene>
    <name evidence="2" type="ORF">BVRB_033090</name>
</gene>
<evidence type="ECO:0000256" key="1">
    <source>
        <dbReference type="SAM" id="MobiDB-lite"/>
    </source>
</evidence>
<proteinExistence type="predicted"/>
<dbReference type="Proteomes" id="UP000035740">
    <property type="component" value="Unassembled WGS sequence"/>
</dbReference>
<keyword evidence="3" id="KW-1185">Reference proteome</keyword>
<accession>A0A0J8B063</accession>
<name>A0A0J8B063_BETVV</name>
<dbReference type="Gramene" id="KMS93278">
    <property type="protein sequence ID" value="KMS93278"/>
    <property type="gene ID" value="BVRB_033090"/>
</dbReference>
<sequence>MTDYFDDESIDDDAIAAFLSNGNPPDQNVSYQAPAHVSNLPAASTNKIETVYISSSDELDNALLDPYLLIENDSCNHRNVSNQASAHRSHQPATAQLETENVFISDDEIDYDALAAAVEDGPLDRRNGFYHERAYASYQHMAPRGTISNYHHNDWDERSPSAIPVDSRRFQKASRSA</sequence>
<protein>
    <submittedName>
        <fullName evidence="2">Uncharacterized protein</fullName>
    </submittedName>
</protein>
<feature type="non-terminal residue" evidence="2">
    <location>
        <position position="177"/>
    </location>
</feature>
<reference evidence="2 3" key="1">
    <citation type="journal article" date="2014" name="Nature">
        <title>The genome of the recently domesticated crop plant sugar beet (Beta vulgaris).</title>
        <authorList>
            <person name="Dohm J.C."/>
            <person name="Minoche A.E."/>
            <person name="Holtgrawe D."/>
            <person name="Capella-Gutierrez S."/>
            <person name="Zakrzewski F."/>
            <person name="Tafer H."/>
            <person name="Rupp O."/>
            <person name="Sorensen T.R."/>
            <person name="Stracke R."/>
            <person name="Reinhardt R."/>
            <person name="Goesmann A."/>
            <person name="Kraft T."/>
            <person name="Schulz B."/>
            <person name="Stadler P.F."/>
            <person name="Schmidt T."/>
            <person name="Gabaldon T."/>
            <person name="Lehrach H."/>
            <person name="Weisshaar B."/>
            <person name="Himmelbauer H."/>
        </authorList>
    </citation>
    <scope>NUCLEOTIDE SEQUENCE [LARGE SCALE GENOMIC DNA]</scope>
    <source>
        <tissue evidence="2">Taproot</tissue>
    </source>
</reference>
<dbReference type="AlphaFoldDB" id="A0A0J8B063"/>